<proteinExistence type="predicted"/>
<keyword evidence="1" id="KW-0472">Membrane</keyword>
<keyword evidence="1" id="KW-0812">Transmembrane</keyword>
<name>A0ABU2EC73_9BURK</name>
<dbReference type="Proteomes" id="UP001248067">
    <property type="component" value="Unassembled WGS sequence"/>
</dbReference>
<evidence type="ECO:0000256" key="1">
    <source>
        <dbReference type="SAM" id="Phobius"/>
    </source>
</evidence>
<evidence type="ECO:0000313" key="3">
    <source>
        <dbReference type="Proteomes" id="UP001248067"/>
    </source>
</evidence>
<keyword evidence="3" id="KW-1185">Reference proteome</keyword>
<gene>
    <name evidence="2" type="ORF">FEQ00_05950</name>
</gene>
<organism evidence="2 3">
    <name type="scientific">Burkholderia pseudomultivorans</name>
    <dbReference type="NCBI Taxonomy" id="1207504"/>
    <lineage>
        <taxon>Bacteria</taxon>
        <taxon>Pseudomonadati</taxon>
        <taxon>Pseudomonadota</taxon>
        <taxon>Betaproteobacteria</taxon>
        <taxon>Burkholderiales</taxon>
        <taxon>Burkholderiaceae</taxon>
        <taxon>Burkholderia</taxon>
        <taxon>Burkholderia cepacia complex</taxon>
    </lineage>
</organism>
<dbReference type="EMBL" id="VJSY01000063">
    <property type="protein sequence ID" value="MDR8757496.1"/>
    <property type="molecule type" value="Genomic_DNA"/>
</dbReference>
<keyword evidence="1" id="KW-1133">Transmembrane helix</keyword>
<feature type="transmembrane region" description="Helical" evidence="1">
    <location>
        <begin position="56"/>
        <end position="76"/>
    </location>
</feature>
<accession>A0ABU2EC73</accession>
<evidence type="ECO:0000313" key="2">
    <source>
        <dbReference type="EMBL" id="MDR8757496.1"/>
    </source>
</evidence>
<reference evidence="2 3" key="1">
    <citation type="submission" date="2019-06" db="EMBL/GenBank/DDBJ databases">
        <title>Evolution of Burkholderia multivorans in the lungs of Cystic Fibrosis patients.</title>
        <authorList>
            <person name="Moreira L.M."/>
        </authorList>
    </citation>
    <scope>NUCLEOTIDE SEQUENCE [LARGE SCALE GENOMIC DNA]</scope>
    <source>
        <strain evidence="2 3">VC13239</strain>
    </source>
</reference>
<sequence>MMTILRGTIAQDAMWTEGNGAISGLLSAPSNIVKGVAPISGAAFWTIHRDYALVEWGILGVSLVSTAAFLVAMQFAPRQQAIDHRVAAGVIRT</sequence>
<protein>
    <submittedName>
        <fullName evidence="2">Uncharacterized protein</fullName>
    </submittedName>
</protein>
<comment type="caution">
    <text evidence="2">The sequence shown here is derived from an EMBL/GenBank/DDBJ whole genome shotgun (WGS) entry which is preliminary data.</text>
</comment>